<organism evidence="2 3">
    <name type="scientific">Patellaria atrata CBS 101060</name>
    <dbReference type="NCBI Taxonomy" id="1346257"/>
    <lineage>
        <taxon>Eukaryota</taxon>
        <taxon>Fungi</taxon>
        <taxon>Dikarya</taxon>
        <taxon>Ascomycota</taxon>
        <taxon>Pezizomycotina</taxon>
        <taxon>Dothideomycetes</taxon>
        <taxon>Dothideomycetes incertae sedis</taxon>
        <taxon>Patellariales</taxon>
        <taxon>Patellariaceae</taxon>
        <taxon>Patellaria</taxon>
    </lineage>
</organism>
<proteinExistence type="predicted"/>
<comment type="caution">
    <text evidence="2">The sequence shown here is derived from an EMBL/GenBank/DDBJ whole genome shotgun (WGS) entry which is preliminary data.</text>
</comment>
<dbReference type="EMBL" id="MU006114">
    <property type="protein sequence ID" value="KAF2834838.1"/>
    <property type="molecule type" value="Genomic_DNA"/>
</dbReference>
<feature type="compositionally biased region" description="Polar residues" evidence="1">
    <location>
        <begin position="140"/>
        <end position="150"/>
    </location>
</feature>
<feature type="compositionally biased region" description="Low complexity" evidence="1">
    <location>
        <begin position="127"/>
        <end position="139"/>
    </location>
</feature>
<evidence type="ECO:0000313" key="3">
    <source>
        <dbReference type="Proteomes" id="UP000799429"/>
    </source>
</evidence>
<protein>
    <submittedName>
        <fullName evidence="2">Uncharacterized protein</fullName>
    </submittedName>
</protein>
<feature type="compositionally biased region" description="Basic and acidic residues" evidence="1">
    <location>
        <begin position="156"/>
        <end position="165"/>
    </location>
</feature>
<feature type="region of interest" description="Disordered" evidence="1">
    <location>
        <begin position="127"/>
        <end position="165"/>
    </location>
</feature>
<sequence>MATWNSTSTDGTTSSKSSEKYNLDETDKRDILVYKYRGGLDNMSQEKLCKKLDKDPKWAGMRVSRKKIPRGNSRIEVKTEDLYNEPEKSAYQKFPNAKNSLASIGLPSVVYWKRLLLNEYQDLYIISPESSPSTTPESSQHVSPSSTFPKNNMGRKSTEEDRSSV</sequence>
<keyword evidence="3" id="KW-1185">Reference proteome</keyword>
<dbReference type="OrthoDB" id="3913028at2759"/>
<accession>A0A9P4VKT9</accession>
<feature type="compositionally biased region" description="Low complexity" evidence="1">
    <location>
        <begin position="1"/>
        <end position="16"/>
    </location>
</feature>
<gene>
    <name evidence="2" type="ORF">M501DRAFT_999862</name>
</gene>
<evidence type="ECO:0000313" key="2">
    <source>
        <dbReference type="EMBL" id="KAF2834838.1"/>
    </source>
</evidence>
<name>A0A9P4VKT9_9PEZI</name>
<dbReference type="Proteomes" id="UP000799429">
    <property type="component" value="Unassembled WGS sequence"/>
</dbReference>
<evidence type="ECO:0000256" key="1">
    <source>
        <dbReference type="SAM" id="MobiDB-lite"/>
    </source>
</evidence>
<feature type="region of interest" description="Disordered" evidence="1">
    <location>
        <begin position="1"/>
        <end position="22"/>
    </location>
</feature>
<reference evidence="2" key="1">
    <citation type="journal article" date="2020" name="Stud. Mycol.">
        <title>101 Dothideomycetes genomes: a test case for predicting lifestyles and emergence of pathogens.</title>
        <authorList>
            <person name="Haridas S."/>
            <person name="Albert R."/>
            <person name="Binder M."/>
            <person name="Bloem J."/>
            <person name="Labutti K."/>
            <person name="Salamov A."/>
            <person name="Andreopoulos B."/>
            <person name="Baker S."/>
            <person name="Barry K."/>
            <person name="Bills G."/>
            <person name="Bluhm B."/>
            <person name="Cannon C."/>
            <person name="Castanera R."/>
            <person name="Culley D."/>
            <person name="Daum C."/>
            <person name="Ezra D."/>
            <person name="Gonzalez J."/>
            <person name="Henrissat B."/>
            <person name="Kuo A."/>
            <person name="Liang C."/>
            <person name="Lipzen A."/>
            <person name="Lutzoni F."/>
            <person name="Magnuson J."/>
            <person name="Mondo S."/>
            <person name="Nolan M."/>
            <person name="Ohm R."/>
            <person name="Pangilinan J."/>
            <person name="Park H.-J."/>
            <person name="Ramirez L."/>
            <person name="Alfaro M."/>
            <person name="Sun H."/>
            <person name="Tritt A."/>
            <person name="Yoshinaga Y."/>
            <person name="Zwiers L.-H."/>
            <person name="Turgeon B."/>
            <person name="Goodwin S."/>
            <person name="Spatafora J."/>
            <person name="Crous P."/>
            <person name="Grigoriev I."/>
        </authorList>
    </citation>
    <scope>NUCLEOTIDE SEQUENCE</scope>
    <source>
        <strain evidence="2">CBS 101060</strain>
    </source>
</reference>
<dbReference type="AlphaFoldDB" id="A0A9P4VKT9"/>